<dbReference type="AlphaFoldDB" id="A0A9Q8PIW8"/>
<evidence type="ECO:0000259" key="1">
    <source>
        <dbReference type="PROSITE" id="PS51186"/>
    </source>
</evidence>
<accession>A0A9Q8PIW8</accession>
<dbReference type="InterPro" id="IPR016181">
    <property type="entry name" value="Acyl_CoA_acyltransferase"/>
</dbReference>
<dbReference type="CDD" id="cd04301">
    <property type="entry name" value="NAT_SF"/>
    <property type="match status" value="1"/>
</dbReference>
<dbReference type="EMBL" id="CP090173">
    <property type="protein sequence ID" value="UJO23489.1"/>
    <property type="molecule type" value="Genomic_DNA"/>
</dbReference>
<protein>
    <recommendedName>
        <fullName evidence="1">N-acetyltransferase domain-containing protein</fullName>
    </recommendedName>
</protein>
<dbReference type="RefSeq" id="XP_047767855.1">
    <property type="nucleotide sequence ID" value="XM_047912508.1"/>
</dbReference>
<dbReference type="InterPro" id="IPR000182">
    <property type="entry name" value="GNAT_dom"/>
</dbReference>
<dbReference type="OMA" id="PYMELKL"/>
<organism evidence="2 3">
    <name type="scientific">Passalora fulva</name>
    <name type="common">Tomato leaf mold</name>
    <name type="synonym">Cladosporium fulvum</name>
    <dbReference type="NCBI Taxonomy" id="5499"/>
    <lineage>
        <taxon>Eukaryota</taxon>
        <taxon>Fungi</taxon>
        <taxon>Dikarya</taxon>
        <taxon>Ascomycota</taxon>
        <taxon>Pezizomycotina</taxon>
        <taxon>Dothideomycetes</taxon>
        <taxon>Dothideomycetidae</taxon>
        <taxon>Mycosphaerellales</taxon>
        <taxon>Mycosphaerellaceae</taxon>
        <taxon>Fulvia</taxon>
    </lineage>
</organism>
<dbReference type="PANTHER" id="PTHR42791">
    <property type="entry name" value="GNAT FAMILY ACETYLTRANSFERASE"/>
    <property type="match status" value="1"/>
</dbReference>
<dbReference type="GeneID" id="71993238"/>
<reference evidence="2" key="1">
    <citation type="submission" date="2021-12" db="EMBL/GenBank/DDBJ databases">
        <authorList>
            <person name="Zaccaron A."/>
            <person name="Stergiopoulos I."/>
        </authorList>
    </citation>
    <scope>NUCLEOTIDE SEQUENCE</scope>
    <source>
        <strain evidence="2">Race5_Kim</strain>
    </source>
</reference>
<dbReference type="PANTHER" id="PTHR42791:SF1">
    <property type="entry name" value="N-ACETYLTRANSFERASE DOMAIN-CONTAINING PROTEIN"/>
    <property type="match status" value="1"/>
</dbReference>
<keyword evidence="3" id="KW-1185">Reference proteome</keyword>
<dbReference type="Pfam" id="PF13673">
    <property type="entry name" value="Acetyltransf_10"/>
    <property type="match status" value="1"/>
</dbReference>
<evidence type="ECO:0000313" key="3">
    <source>
        <dbReference type="Proteomes" id="UP000756132"/>
    </source>
</evidence>
<dbReference type="KEGG" id="ffu:CLAFUR5_13360"/>
<sequence length="129" mass="14159">MVLQSGTHTSTLDQNLNGESQKEIAFNFLSLNSGLRQRLWGGRPHVRLSLLCTRQDFQRQGAGTVLVQQGLALAEQLGLPGYVEASTVGYHLYSKLGFEQVDTATIKAADWDGDRDRTLVAMVRPATAK</sequence>
<proteinExistence type="predicted"/>
<feature type="domain" description="N-acetyltransferase" evidence="1">
    <location>
        <begin position="1"/>
        <end position="127"/>
    </location>
</feature>
<gene>
    <name evidence="2" type="ORF">CLAFUR5_13360</name>
</gene>
<dbReference type="Proteomes" id="UP000756132">
    <property type="component" value="Chromosome 11"/>
</dbReference>
<name>A0A9Q8PIW8_PASFU</name>
<dbReference type="InterPro" id="IPR052523">
    <property type="entry name" value="Trichothecene_AcTrans"/>
</dbReference>
<dbReference type="Gene3D" id="3.40.630.30">
    <property type="match status" value="1"/>
</dbReference>
<reference evidence="2" key="2">
    <citation type="journal article" date="2022" name="Microb. Genom.">
        <title>A chromosome-scale genome assembly of the tomato pathogen Cladosporium fulvum reveals a compartmentalized genome architecture and the presence of a dispensable chromosome.</title>
        <authorList>
            <person name="Zaccaron A.Z."/>
            <person name="Chen L.H."/>
            <person name="Samaras A."/>
            <person name="Stergiopoulos I."/>
        </authorList>
    </citation>
    <scope>NUCLEOTIDE SEQUENCE</scope>
    <source>
        <strain evidence="2">Race5_Kim</strain>
    </source>
</reference>
<dbReference type="OrthoDB" id="2115692at2759"/>
<dbReference type="SUPFAM" id="SSF55729">
    <property type="entry name" value="Acyl-CoA N-acyltransferases (Nat)"/>
    <property type="match status" value="1"/>
</dbReference>
<dbReference type="PROSITE" id="PS51186">
    <property type="entry name" value="GNAT"/>
    <property type="match status" value="1"/>
</dbReference>
<dbReference type="GO" id="GO:0016747">
    <property type="term" value="F:acyltransferase activity, transferring groups other than amino-acyl groups"/>
    <property type="evidence" value="ECO:0007669"/>
    <property type="project" value="InterPro"/>
</dbReference>
<evidence type="ECO:0000313" key="2">
    <source>
        <dbReference type="EMBL" id="UJO23489.1"/>
    </source>
</evidence>